<reference evidence="2" key="1">
    <citation type="submission" date="2020-09" db="EMBL/GenBank/DDBJ databases">
        <title>Novel species of Mucilaginibacter isolated from a glacier on the Tibetan Plateau.</title>
        <authorList>
            <person name="Liu Q."/>
            <person name="Xin Y.-H."/>
        </authorList>
    </citation>
    <scope>NUCLEOTIDE SEQUENCE</scope>
    <source>
        <strain evidence="2">ZB1P21</strain>
    </source>
</reference>
<name>A0A926NPB5_9SPHI</name>
<evidence type="ECO:0000313" key="2">
    <source>
        <dbReference type="EMBL" id="MBD1393436.1"/>
    </source>
</evidence>
<comment type="caution">
    <text evidence="2">The sequence shown here is derived from an EMBL/GenBank/DDBJ whole genome shotgun (WGS) entry which is preliminary data.</text>
</comment>
<keyword evidence="3" id="KW-1185">Reference proteome</keyword>
<dbReference type="PANTHER" id="PTHR43328">
    <property type="entry name" value="ACETYLTRANSFERASE-RELATED"/>
    <property type="match status" value="1"/>
</dbReference>
<dbReference type="PROSITE" id="PS51186">
    <property type="entry name" value="GNAT"/>
    <property type="match status" value="1"/>
</dbReference>
<feature type="domain" description="N-acetyltransferase" evidence="1">
    <location>
        <begin position="8"/>
        <end position="171"/>
    </location>
</feature>
<evidence type="ECO:0000313" key="3">
    <source>
        <dbReference type="Proteomes" id="UP000619078"/>
    </source>
</evidence>
<protein>
    <submittedName>
        <fullName evidence="2">GNAT family N-acetyltransferase</fullName>
    </submittedName>
</protein>
<dbReference type="Gene3D" id="3.40.630.30">
    <property type="match status" value="1"/>
</dbReference>
<accession>A0A926NPB5</accession>
<dbReference type="Pfam" id="PF13302">
    <property type="entry name" value="Acetyltransf_3"/>
    <property type="match status" value="1"/>
</dbReference>
<dbReference type="GO" id="GO:0016747">
    <property type="term" value="F:acyltransferase activity, transferring groups other than amino-acyl groups"/>
    <property type="evidence" value="ECO:0007669"/>
    <property type="project" value="InterPro"/>
</dbReference>
<proteinExistence type="predicted"/>
<gene>
    <name evidence="2" type="ORF">IDJ76_10025</name>
</gene>
<dbReference type="SUPFAM" id="SSF55729">
    <property type="entry name" value="Acyl-CoA N-acyltransferases (Nat)"/>
    <property type="match status" value="1"/>
</dbReference>
<sequence>MEIKGNGFILREWQDSDITELQRLANNPKIAANLYDRFPSPYTMADAKLFINLKANENPVTSFVIEIDGLFAGTIGIDFRTDVFARSPLIGYWLGEDYWGKGVMTEALKLITAYLFSRFNIMCLQAGVFSRNQASMRALEKAGYSKQGVIKGAIFKNDEVLDEHIYVAYKQ</sequence>
<dbReference type="AlphaFoldDB" id="A0A926NPB5"/>
<evidence type="ECO:0000259" key="1">
    <source>
        <dbReference type="PROSITE" id="PS51186"/>
    </source>
</evidence>
<dbReference type="InterPro" id="IPR000182">
    <property type="entry name" value="GNAT_dom"/>
</dbReference>
<organism evidence="2 3">
    <name type="scientific">Mucilaginibacter glaciei</name>
    <dbReference type="NCBI Taxonomy" id="2772109"/>
    <lineage>
        <taxon>Bacteria</taxon>
        <taxon>Pseudomonadati</taxon>
        <taxon>Bacteroidota</taxon>
        <taxon>Sphingobacteriia</taxon>
        <taxon>Sphingobacteriales</taxon>
        <taxon>Sphingobacteriaceae</taxon>
        <taxon>Mucilaginibacter</taxon>
    </lineage>
</organism>
<dbReference type="PANTHER" id="PTHR43328:SF1">
    <property type="entry name" value="N-ACETYLTRANSFERASE DOMAIN-CONTAINING PROTEIN"/>
    <property type="match status" value="1"/>
</dbReference>
<dbReference type="RefSeq" id="WP_191163188.1">
    <property type="nucleotide sequence ID" value="NZ_JACWMX010000004.1"/>
</dbReference>
<dbReference type="EMBL" id="JACWMX010000004">
    <property type="protein sequence ID" value="MBD1393436.1"/>
    <property type="molecule type" value="Genomic_DNA"/>
</dbReference>
<dbReference type="InterPro" id="IPR016181">
    <property type="entry name" value="Acyl_CoA_acyltransferase"/>
</dbReference>
<dbReference type="Proteomes" id="UP000619078">
    <property type="component" value="Unassembled WGS sequence"/>
</dbReference>